<reference evidence="3" key="1">
    <citation type="submission" date="2020-11" db="EMBL/GenBank/DDBJ databases">
        <authorList>
            <person name="Tran Van P."/>
        </authorList>
    </citation>
    <scope>NUCLEOTIDE SEQUENCE</scope>
</reference>
<evidence type="ECO:0000259" key="2">
    <source>
        <dbReference type="Pfam" id="PF16414"/>
    </source>
</evidence>
<dbReference type="EMBL" id="OC893711">
    <property type="protein sequence ID" value="CAD7647207.1"/>
    <property type="molecule type" value="Genomic_DNA"/>
</dbReference>
<dbReference type="Proteomes" id="UP000759131">
    <property type="component" value="Unassembled WGS sequence"/>
</dbReference>
<dbReference type="InterPro" id="IPR032190">
    <property type="entry name" value="NPC1_N"/>
</dbReference>
<dbReference type="EMBL" id="CAJPIZ010039136">
    <property type="protein sequence ID" value="CAG2121387.1"/>
    <property type="molecule type" value="Genomic_DNA"/>
</dbReference>
<dbReference type="PANTHER" id="PTHR45727">
    <property type="entry name" value="NPC INTRACELLULAR CHOLESTEROL TRANSPORTER 1"/>
    <property type="match status" value="1"/>
</dbReference>
<organism evidence="3">
    <name type="scientific">Medioppia subpectinata</name>
    <dbReference type="NCBI Taxonomy" id="1979941"/>
    <lineage>
        <taxon>Eukaryota</taxon>
        <taxon>Metazoa</taxon>
        <taxon>Ecdysozoa</taxon>
        <taxon>Arthropoda</taxon>
        <taxon>Chelicerata</taxon>
        <taxon>Arachnida</taxon>
        <taxon>Acari</taxon>
        <taxon>Acariformes</taxon>
        <taxon>Sarcoptiformes</taxon>
        <taxon>Oribatida</taxon>
        <taxon>Brachypylina</taxon>
        <taxon>Oppioidea</taxon>
        <taxon>Oppiidae</taxon>
        <taxon>Medioppia</taxon>
    </lineage>
</organism>
<keyword evidence="1" id="KW-0732">Signal</keyword>
<name>A0A7R9LSU6_9ACAR</name>
<dbReference type="PANTHER" id="PTHR45727:SF2">
    <property type="entry name" value="NPC INTRACELLULAR CHOLESTEROL TRANSPORTER 1"/>
    <property type="match status" value="1"/>
</dbReference>
<dbReference type="AlphaFoldDB" id="A0A7R9LSU6"/>
<gene>
    <name evidence="3" type="ORF">OSB1V03_LOCUS21333</name>
</gene>
<dbReference type="GO" id="GO:0015918">
    <property type="term" value="P:sterol transport"/>
    <property type="evidence" value="ECO:0007669"/>
    <property type="project" value="TreeGrafter"/>
</dbReference>
<keyword evidence="4" id="KW-1185">Reference proteome</keyword>
<dbReference type="GO" id="GO:0015485">
    <property type="term" value="F:cholesterol binding"/>
    <property type="evidence" value="ECO:0007669"/>
    <property type="project" value="TreeGrafter"/>
</dbReference>
<feature type="domain" description="Niemann-Pick C1 N-terminal" evidence="2">
    <location>
        <begin position="28"/>
        <end position="142"/>
    </location>
</feature>
<dbReference type="Pfam" id="PF16414">
    <property type="entry name" value="NPC1_N"/>
    <property type="match status" value="1"/>
</dbReference>
<feature type="signal peptide" evidence="1">
    <location>
        <begin position="1"/>
        <end position="24"/>
    </location>
</feature>
<evidence type="ECO:0000313" key="3">
    <source>
        <dbReference type="EMBL" id="CAD7647207.1"/>
    </source>
</evidence>
<dbReference type="GO" id="GO:0030299">
    <property type="term" value="P:intestinal cholesterol absorption"/>
    <property type="evidence" value="ECO:0007669"/>
    <property type="project" value="TreeGrafter"/>
</dbReference>
<dbReference type="GO" id="GO:0005886">
    <property type="term" value="C:plasma membrane"/>
    <property type="evidence" value="ECO:0007669"/>
    <property type="project" value="TreeGrafter"/>
</dbReference>
<accession>A0A7R9LSU6</accession>
<feature type="chain" id="PRO_5035592078" description="Niemann-Pick C1 N-terminal domain-containing protein" evidence="1">
    <location>
        <begin position="25"/>
        <end position="144"/>
    </location>
</feature>
<evidence type="ECO:0000313" key="4">
    <source>
        <dbReference type="Proteomes" id="UP000759131"/>
    </source>
</evidence>
<proteinExistence type="predicted"/>
<feature type="non-terminal residue" evidence="3">
    <location>
        <position position="144"/>
    </location>
</feature>
<dbReference type="GO" id="GO:0042632">
    <property type="term" value="P:cholesterol homeostasis"/>
    <property type="evidence" value="ECO:0007669"/>
    <property type="project" value="TreeGrafter"/>
</dbReference>
<protein>
    <recommendedName>
        <fullName evidence="2">Niemann-Pick C1 N-terminal domain-containing protein</fullName>
    </recommendedName>
</protein>
<evidence type="ECO:0000256" key="1">
    <source>
        <dbReference type="SAM" id="SignalP"/>
    </source>
</evidence>
<dbReference type="OrthoDB" id="7601797at2759"/>
<sequence>MNIQKIKTTFVLFIVLFTISLTCSQNAGVCVMRGICGDTELGTIPCTNKSDTIILNQNTQMNLQSLSLFEAMCPHIHEKADPEVCCDEFQLESMFITVYNLAHLGFNHCPSCLKNIEKMFCEMNCSPKQNKFIKVKKLKRSESG</sequence>